<feature type="domain" description="SIS" evidence="4">
    <location>
        <begin position="53"/>
        <end position="216"/>
    </location>
</feature>
<dbReference type="InterPro" id="IPR005488">
    <property type="entry name" value="Etherase_MurQ"/>
</dbReference>
<dbReference type="GO" id="GO:0097173">
    <property type="term" value="P:N-acetylmuramic acid catabolic process"/>
    <property type="evidence" value="ECO:0007669"/>
    <property type="project" value="UniProtKB-UniPathway"/>
</dbReference>
<gene>
    <name evidence="3" type="primary">murQ</name>
    <name evidence="5" type="ORF">AVL62_00745</name>
</gene>
<dbReference type="GO" id="GO:0016835">
    <property type="term" value="F:carbon-oxygen lyase activity"/>
    <property type="evidence" value="ECO:0007669"/>
    <property type="project" value="UniProtKB-UniRule"/>
</dbReference>
<accession>A0A0W8I685</accession>
<dbReference type="NCBIfam" id="NF003915">
    <property type="entry name" value="PRK05441.1"/>
    <property type="match status" value="1"/>
</dbReference>
<comment type="subunit">
    <text evidence="3">Homodimer.</text>
</comment>
<sequence length="301" mass="30423">MGALATEGVRDDLLDLDERDTGSVLRELWEAEATVAPALLQVVPTVAAAVDDIADRLRGGGRMFYLGAGTPGRLAFVDASELPPTYGTPADLVRALPAGGVEAMVEAREGAEDDGAAGAAMVREVGVGPQDVVVGISASGRTPYVLGGLAAAAEVGALTVAVSNNAGARASTGVDHAIEIPTGPEVISGSTRLKAGSAQKMLLGALSTAVMVRLGKTHGPFMVDMQASNVKLRDRAVRMVQRVAGCDAGAATAALEEAGWSTKVAVVQLLGGMPSHQARTALAEGDGSVRGALARAGGEHR</sequence>
<dbReference type="UniPathway" id="UPA00342"/>
<dbReference type="GO" id="GO:0097367">
    <property type="term" value="F:carbohydrate derivative binding"/>
    <property type="evidence" value="ECO:0007669"/>
    <property type="project" value="InterPro"/>
</dbReference>
<dbReference type="AlphaFoldDB" id="A0A0W8I685"/>
<dbReference type="GO" id="GO:0016803">
    <property type="term" value="F:ether hydrolase activity"/>
    <property type="evidence" value="ECO:0007669"/>
    <property type="project" value="TreeGrafter"/>
</dbReference>
<dbReference type="PANTHER" id="PTHR10088:SF4">
    <property type="entry name" value="GLUCOKINASE REGULATORY PROTEIN"/>
    <property type="match status" value="1"/>
</dbReference>
<evidence type="ECO:0000313" key="6">
    <source>
        <dbReference type="Proteomes" id="UP000054837"/>
    </source>
</evidence>
<comment type="catalytic activity">
    <reaction evidence="3">
        <text>N-acetyl-D-muramate 6-phosphate + H2O = N-acetyl-D-glucosamine 6-phosphate + (R)-lactate</text>
        <dbReference type="Rhea" id="RHEA:26410"/>
        <dbReference type="ChEBI" id="CHEBI:15377"/>
        <dbReference type="ChEBI" id="CHEBI:16004"/>
        <dbReference type="ChEBI" id="CHEBI:57513"/>
        <dbReference type="ChEBI" id="CHEBI:58722"/>
        <dbReference type="EC" id="4.2.1.126"/>
    </reaction>
</comment>
<keyword evidence="6" id="KW-1185">Reference proteome</keyword>
<organism evidence="5 6">
    <name type="scientific">Serinicoccus chungangensis</name>
    <dbReference type="NCBI Taxonomy" id="767452"/>
    <lineage>
        <taxon>Bacteria</taxon>
        <taxon>Bacillati</taxon>
        <taxon>Actinomycetota</taxon>
        <taxon>Actinomycetes</taxon>
        <taxon>Micrococcales</taxon>
        <taxon>Ornithinimicrobiaceae</taxon>
        <taxon>Serinicoccus</taxon>
    </lineage>
</organism>
<dbReference type="STRING" id="767452.AVL62_00745"/>
<feature type="active site" description="Proton donor" evidence="3">
    <location>
        <position position="81"/>
    </location>
</feature>
<dbReference type="SUPFAM" id="SSF53697">
    <property type="entry name" value="SIS domain"/>
    <property type="match status" value="1"/>
</dbReference>
<dbReference type="Gene3D" id="3.40.50.10490">
    <property type="entry name" value="Glucose-6-phosphate isomerase like protein, domain 1"/>
    <property type="match status" value="1"/>
</dbReference>
<comment type="function">
    <text evidence="3">Specifically catalyzes the cleavage of the D-lactyl ether substituent of MurNAc 6-phosphate, producing GlcNAc 6-phosphate and D-lactate.</text>
</comment>
<evidence type="ECO:0000256" key="1">
    <source>
        <dbReference type="ARBA" id="ARBA00023239"/>
    </source>
</evidence>
<keyword evidence="1 3" id="KW-0456">Lyase</keyword>
<dbReference type="InterPro" id="IPR040190">
    <property type="entry name" value="MURQ/GCKR"/>
</dbReference>
<dbReference type="PROSITE" id="PS01272">
    <property type="entry name" value="GCKR"/>
    <property type="match status" value="1"/>
</dbReference>
<dbReference type="CDD" id="cd05007">
    <property type="entry name" value="SIS_Etherase"/>
    <property type="match status" value="1"/>
</dbReference>
<comment type="miscellaneous">
    <text evidence="3">A lyase-type mechanism (elimination/hydration) is suggested for the cleavage of the lactyl ether bond of MurNAc 6-phosphate, with the formation of an alpha,beta-unsaturated aldehyde intermediate with (E)-stereochemistry, followed by the syn addition of water to give product.</text>
</comment>
<comment type="pathway">
    <text evidence="3">Amino-sugar metabolism; N-acetylmuramate degradation.</text>
</comment>
<comment type="similarity">
    <text evidence="3">Belongs to the GCKR-like family. MurNAc-6-P etherase subfamily.</text>
</comment>
<dbReference type="Gene3D" id="1.10.8.1080">
    <property type="match status" value="1"/>
</dbReference>
<dbReference type="NCBIfam" id="NF009222">
    <property type="entry name" value="PRK12570.1"/>
    <property type="match status" value="1"/>
</dbReference>
<dbReference type="PANTHER" id="PTHR10088">
    <property type="entry name" value="GLUCOKINASE REGULATORY PROTEIN"/>
    <property type="match status" value="1"/>
</dbReference>
<dbReference type="InterPro" id="IPR001347">
    <property type="entry name" value="SIS_dom"/>
</dbReference>
<dbReference type="HAMAP" id="MF_00068">
    <property type="entry name" value="MurQ"/>
    <property type="match status" value="1"/>
</dbReference>
<reference evidence="5 6" key="1">
    <citation type="submission" date="2015-12" db="EMBL/GenBank/DDBJ databases">
        <title>Serinicoccus chungangenesis strain CD08_5 genome sequencing and assembly.</title>
        <authorList>
            <person name="Chander A.M."/>
            <person name="Kaur G."/>
            <person name="Nair G.R."/>
            <person name="Dhawan D.K."/>
            <person name="Kochhar R.K."/>
            <person name="Mayilraj S."/>
            <person name="Bhadada S.K."/>
        </authorList>
    </citation>
    <scope>NUCLEOTIDE SEQUENCE [LARGE SCALE GENOMIC DNA]</scope>
    <source>
        <strain evidence="5 6">CD08_5</strain>
    </source>
</reference>
<dbReference type="InterPro" id="IPR046348">
    <property type="entry name" value="SIS_dom_sf"/>
</dbReference>
<dbReference type="EMBL" id="LQBL01000028">
    <property type="protein sequence ID" value="KUG53776.1"/>
    <property type="molecule type" value="Genomic_DNA"/>
</dbReference>
<dbReference type="Proteomes" id="UP000054837">
    <property type="component" value="Unassembled WGS sequence"/>
</dbReference>
<dbReference type="GO" id="GO:0046348">
    <property type="term" value="P:amino sugar catabolic process"/>
    <property type="evidence" value="ECO:0007669"/>
    <property type="project" value="InterPro"/>
</dbReference>
<dbReference type="EC" id="4.2.1.126" evidence="3"/>
<dbReference type="PROSITE" id="PS51464">
    <property type="entry name" value="SIS"/>
    <property type="match status" value="1"/>
</dbReference>
<protein>
    <recommendedName>
        <fullName evidence="3">N-acetylmuramic acid 6-phosphate etherase</fullName>
        <shortName evidence="3">MurNAc-6-P etherase</shortName>
        <ecNumber evidence="3">4.2.1.126</ecNumber>
    </recommendedName>
    <alternativeName>
        <fullName evidence="3">N-acetylmuramic acid 6-phosphate hydrolase</fullName>
    </alternativeName>
    <alternativeName>
        <fullName evidence="3">N-acetylmuramic acid 6-phosphate lyase</fullName>
    </alternativeName>
</protein>
<keyword evidence="2 3" id="KW-0119">Carbohydrate metabolism</keyword>
<comment type="caution">
    <text evidence="5">The sequence shown here is derived from an EMBL/GenBank/DDBJ whole genome shotgun (WGS) entry which is preliminary data.</text>
</comment>
<dbReference type="InterPro" id="IPR005486">
    <property type="entry name" value="Glucokinase_regulatory_CS"/>
</dbReference>
<feature type="active site" evidence="3">
    <location>
        <position position="112"/>
    </location>
</feature>
<dbReference type="Pfam" id="PF22645">
    <property type="entry name" value="GKRP_SIS_N"/>
    <property type="match status" value="1"/>
</dbReference>
<evidence type="ECO:0000256" key="2">
    <source>
        <dbReference type="ARBA" id="ARBA00023277"/>
    </source>
</evidence>
<evidence type="ECO:0000313" key="5">
    <source>
        <dbReference type="EMBL" id="KUG53776.1"/>
    </source>
</evidence>
<evidence type="ECO:0000259" key="4">
    <source>
        <dbReference type="PROSITE" id="PS51464"/>
    </source>
</evidence>
<evidence type="ECO:0000256" key="3">
    <source>
        <dbReference type="HAMAP-Rule" id="MF_00068"/>
    </source>
</evidence>
<dbReference type="GO" id="GO:0009254">
    <property type="term" value="P:peptidoglycan turnover"/>
    <property type="evidence" value="ECO:0007669"/>
    <property type="project" value="TreeGrafter"/>
</dbReference>
<name>A0A0W8I685_9MICO</name>
<proteinExistence type="inferred from homology"/>